<dbReference type="SUPFAM" id="SSF55729">
    <property type="entry name" value="Acyl-CoA N-acyltransferases (Nat)"/>
    <property type="match status" value="1"/>
</dbReference>
<dbReference type="EMBL" id="AP018449">
    <property type="protein sequence ID" value="BBB90420.1"/>
    <property type="molecule type" value="Genomic_DNA"/>
</dbReference>
<dbReference type="RefSeq" id="WP_197723917.1">
    <property type="nucleotide sequence ID" value="NZ_AP018449.1"/>
</dbReference>
<dbReference type="Proteomes" id="UP000276437">
    <property type="component" value="Chromosome"/>
</dbReference>
<proteinExistence type="predicted"/>
<dbReference type="InterPro" id="IPR000182">
    <property type="entry name" value="GNAT_dom"/>
</dbReference>
<feature type="domain" description="N-acetyltransferase" evidence="1">
    <location>
        <begin position="133"/>
        <end position="266"/>
    </location>
</feature>
<gene>
    <name evidence="2" type="ORF">MAMMFC1_01071</name>
</gene>
<dbReference type="Gene3D" id="3.40.630.30">
    <property type="match status" value="1"/>
</dbReference>
<keyword evidence="2" id="KW-0808">Transferase</keyword>
<evidence type="ECO:0000259" key="1">
    <source>
        <dbReference type="PROSITE" id="PS51186"/>
    </source>
</evidence>
<dbReference type="AlphaFoldDB" id="A0A348AH72"/>
<dbReference type="InterPro" id="IPR016181">
    <property type="entry name" value="Acyl_CoA_acyltransferase"/>
</dbReference>
<dbReference type="KEGG" id="mana:MAMMFC1_01071"/>
<evidence type="ECO:0000313" key="3">
    <source>
        <dbReference type="Proteomes" id="UP000276437"/>
    </source>
</evidence>
<reference evidence="2 3" key="1">
    <citation type="journal article" date="2018" name="Int. J. Syst. Evol. Microbiol.">
        <title>Methylomusa anaerophila gen. nov., sp. nov., an anaerobic methanol-utilizing bacterium isolated from a microbial fuel cell.</title>
        <authorList>
            <person name="Amano N."/>
            <person name="Yamamuro A."/>
            <person name="Miyahara M."/>
            <person name="Kouzuma A."/>
            <person name="Abe T."/>
            <person name="Watanabe K."/>
        </authorList>
    </citation>
    <scope>NUCLEOTIDE SEQUENCE [LARGE SCALE GENOMIC DNA]</scope>
    <source>
        <strain evidence="2 3">MMFC1</strain>
    </source>
</reference>
<dbReference type="GO" id="GO:0016747">
    <property type="term" value="F:acyltransferase activity, transferring groups other than amino-acyl groups"/>
    <property type="evidence" value="ECO:0007669"/>
    <property type="project" value="InterPro"/>
</dbReference>
<organism evidence="2 3">
    <name type="scientific">Methylomusa anaerophila</name>
    <dbReference type="NCBI Taxonomy" id="1930071"/>
    <lineage>
        <taxon>Bacteria</taxon>
        <taxon>Bacillati</taxon>
        <taxon>Bacillota</taxon>
        <taxon>Negativicutes</taxon>
        <taxon>Selenomonadales</taxon>
        <taxon>Sporomusaceae</taxon>
        <taxon>Methylomusa</taxon>
    </lineage>
</organism>
<protein>
    <submittedName>
        <fullName evidence="2">Acetyltransferase (GNAT) family protein</fullName>
    </submittedName>
</protein>
<accession>A0A348AH72</accession>
<dbReference type="PROSITE" id="PS51186">
    <property type="entry name" value="GNAT"/>
    <property type="match status" value="1"/>
</dbReference>
<dbReference type="CDD" id="cd04301">
    <property type="entry name" value="NAT_SF"/>
    <property type="match status" value="1"/>
</dbReference>
<name>A0A348AH72_9FIRM</name>
<evidence type="ECO:0000313" key="2">
    <source>
        <dbReference type="EMBL" id="BBB90420.1"/>
    </source>
</evidence>
<dbReference type="Pfam" id="PF00583">
    <property type="entry name" value="Acetyltransf_1"/>
    <property type="match status" value="1"/>
</dbReference>
<sequence length="267" mass="30571">MRIIDFDRYDFGDPREEFNRIVWCATASPYFATGWRTASFLGKYGKVFKVFDDQDSGNLCFGVQNGGSRLATLDKELRFYLARSRSTYARMPEMQKPVSDLVVDGTKTPEEIADEILTRIDTRNHYDAPIDGSHIKIATESDFHYILDIGPFRRTESIRHAIKRDECYIAVYDGVIKDFAIMNYTFFDNGFIELLMVAEKYRQHGIGLALLNHLFAVCKPEKLFTSTNQSNKPMRKLLGKSGFTFCGQIDALDEGDPELFFVKNKAV</sequence>
<keyword evidence="3" id="KW-1185">Reference proteome</keyword>